<dbReference type="Gene3D" id="2.130.10.10">
    <property type="entry name" value="YVTN repeat-like/Quinoprotein amine dehydrogenase"/>
    <property type="match status" value="1"/>
</dbReference>
<dbReference type="SMART" id="SM00564">
    <property type="entry name" value="PQQ"/>
    <property type="match status" value="5"/>
</dbReference>
<feature type="domain" description="Pyrrolo-quinoline quinone repeat" evidence="1">
    <location>
        <begin position="228"/>
        <end position="346"/>
    </location>
</feature>
<reference evidence="2 3" key="1">
    <citation type="journal article" date="2014" name="PLoS Genet.">
        <title>Phylogenetically driven sequencing of extremely halophilic archaea reveals strategies for static and dynamic osmo-response.</title>
        <authorList>
            <person name="Becker E.A."/>
            <person name="Seitzer P.M."/>
            <person name="Tritt A."/>
            <person name="Larsen D."/>
            <person name="Krusor M."/>
            <person name="Yao A.I."/>
            <person name="Wu D."/>
            <person name="Madern D."/>
            <person name="Eisen J.A."/>
            <person name="Darling A.E."/>
            <person name="Facciotti M.T."/>
        </authorList>
    </citation>
    <scope>NUCLEOTIDE SEQUENCE [LARGE SCALE GENOMIC DNA]</scope>
    <source>
        <strain evidence="2 3">ATCC 35960</strain>
    </source>
</reference>
<gene>
    <name evidence="2" type="ORF">C438_05432</name>
</gene>
<dbReference type="Proteomes" id="UP000011553">
    <property type="component" value="Unassembled WGS sequence"/>
</dbReference>
<dbReference type="RefSeq" id="WP_004968250.1">
    <property type="nucleotide sequence ID" value="NZ_AOLP01000006.1"/>
</dbReference>
<organism evidence="2 3">
    <name type="scientific">Haloferax denitrificans ATCC 35960</name>
    <dbReference type="NCBI Taxonomy" id="662478"/>
    <lineage>
        <taxon>Archaea</taxon>
        <taxon>Methanobacteriati</taxon>
        <taxon>Methanobacteriota</taxon>
        <taxon>Stenosarchaea group</taxon>
        <taxon>Halobacteria</taxon>
        <taxon>Halobacteriales</taxon>
        <taxon>Haloferacaceae</taxon>
        <taxon>Haloferax</taxon>
    </lineage>
</organism>
<dbReference type="InterPro" id="IPR011047">
    <property type="entry name" value="Quinoprotein_ADH-like_sf"/>
</dbReference>
<dbReference type="PANTHER" id="PTHR34512">
    <property type="entry name" value="CELL SURFACE PROTEIN"/>
    <property type="match status" value="1"/>
</dbReference>
<evidence type="ECO:0000313" key="2">
    <source>
        <dbReference type="EMBL" id="EMA06969.1"/>
    </source>
</evidence>
<evidence type="ECO:0000259" key="1">
    <source>
        <dbReference type="Pfam" id="PF13360"/>
    </source>
</evidence>
<dbReference type="InterPro" id="IPR002372">
    <property type="entry name" value="PQQ_rpt_dom"/>
</dbReference>
<dbReference type="EMBL" id="AOLP01000006">
    <property type="protein sequence ID" value="EMA06969.1"/>
    <property type="molecule type" value="Genomic_DNA"/>
</dbReference>
<dbReference type="PANTHER" id="PTHR34512:SF30">
    <property type="entry name" value="OUTER MEMBRANE PROTEIN ASSEMBLY FACTOR BAMB"/>
    <property type="match status" value="1"/>
</dbReference>
<dbReference type="SUPFAM" id="SSF50998">
    <property type="entry name" value="Quinoprotein alcohol dehydrogenase-like"/>
    <property type="match status" value="1"/>
</dbReference>
<dbReference type="Gene3D" id="2.40.128.630">
    <property type="match status" value="1"/>
</dbReference>
<keyword evidence="3" id="KW-1185">Reference proteome</keyword>
<dbReference type="AlphaFoldDB" id="M0JG41"/>
<feature type="domain" description="Pyrrolo-quinoline quinone repeat" evidence="1">
    <location>
        <begin position="16"/>
        <end position="225"/>
    </location>
</feature>
<name>M0JG41_9EURY</name>
<dbReference type="InterPro" id="IPR018391">
    <property type="entry name" value="PQQ_b-propeller_rpt"/>
</dbReference>
<dbReference type="Pfam" id="PF13360">
    <property type="entry name" value="PQQ_2"/>
    <property type="match status" value="2"/>
</dbReference>
<comment type="caution">
    <text evidence="2">The sequence shown here is derived from an EMBL/GenBank/DDBJ whole genome shotgun (WGS) entry which is preliminary data.</text>
</comment>
<dbReference type="InterPro" id="IPR015943">
    <property type="entry name" value="WD40/YVTN_repeat-like_dom_sf"/>
</dbReference>
<evidence type="ECO:0000313" key="3">
    <source>
        <dbReference type="Proteomes" id="UP000011553"/>
    </source>
</evidence>
<dbReference type="Gene3D" id="2.40.10.480">
    <property type="match status" value="1"/>
</dbReference>
<dbReference type="PATRIC" id="fig|662478.6.peg.1008"/>
<accession>M0JG41</accession>
<sequence>MVGRNVGHTRRIAAGPTDPETVWISELDQTRAAGTPTVSNGQLYVPVDGISDTARHRYRIHALSAATGDERWQVPLRSEPNAPPAVGGDHIVVTAQRALEQGRIVCFQTRYGDEDWLVDIDARLTAAPTIASGFVYVPDWRGRVHALSISDGSVRWSHHVDADTGGRTFTEPAAALDETLYLGSQSGKTGVVALDATTGETQWKESTQAVTGGPVAHPKGVIVQSHHLVTAFHTDGTRQWSFNVVDGRVRPIAVDDQHVYVSAGNTLYAIDWSGEESWRYEPTRKQVGTPTVTGSTVLIPSEEQLIALSRETGEEQWTTSLEGAGRPIVTPEAIFLPGSDGTVIALGET</sequence>
<proteinExistence type="predicted"/>
<protein>
    <submittedName>
        <fullName evidence="2">WD40-like repeat protein</fullName>
    </submittedName>
</protein>